<proteinExistence type="predicted"/>
<comment type="caution">
    <text evidence="1">The sequence shown here is derived from an EMBL/GenBank/DDBJ whole genome shotgun (WGS) entry which is preliminary data.</text>
</comment>
<dbReference type="SUPFAM" id="SSF55486">
    <property type="entry name" value="Metalloproteases ('zincins'), catalytic domain"/>
    <property type="match status" value="1"/>
</dbReference>
<dbReference type="Proteomes" id="UP000256345">
    <property type="component" value="Unassembled WGS sequence"/>
</dbReference>
<reference evidence="1 2" key="1">
    <citation type="submission" date="2018-08" db="EMBL/GenBank/DDBJ databases">
        <title>Genomic Encyclopedia of Archaeal and Bacterial Type Strains, Phase II (KMG-II): from individual species to whole genera.</title>
        <authorList>
            <person name="Goeker M."/>
        </authorList>
    </citation>
    <scope>NUCLEOTIDE SEQUENCE [LARGE SCALE GENOMIC DNA]</scope>
    <source>
        <strain evidence="1 2">DSM 2261</strain>
    </source>
</reference>
<evidence type="ECO:0000313" key="1">
    <source>
        <dbReference type="EMBL" id="REG24035.1"/>
    </source>
</evidence>
<dbReference type="Gene3D" id="3.40.390.10">
    <property type="entry name" value="Collagenase (Catalytic Domain)"/>
    <property type="match status" value="1"/>
</dbReference>
<evidence type="ECO:0000313" key="2">
    <source>
        <dbReference type="Proteomes" id="UP000256345"/>
    </source>
</evidence>
<evidence type="ECO:0008006" key="3">
    <source>
        <dbReference type="Google" id="ProtNLM"/>
    </source>
</evidence>
<organism evidence="1 2">
    <name type="scientific">Archangium gephyra</name>
    <dbReference type="NCBI Taxonomy" id="48"/>
    <lineage>
        <taxon>Bacteria</taxon>
        <taxon>Pseudomonadati</taxon>
        <taxon>Myxococcota</taxon>
        <taxon>Myxococcia</taxon>
        <taxon>Myxococcales</taxon>
        <taxon>Cystobacterineae</taxon>
        <taxon>Archangiaceae</taxon>
        <taxon>Archangium</taxon>
    </lineage>
</organism>
<dbReference type="CDD" id="cd04327">
    <property type="entry name" value="ZnMc_MMP_like_3"/>
    <property type="match status" value="1"/>
</dbReference>
<dbReference type="InterPro" id="IPR024079">
    <property type="entry name" value="MetalloPept_cat_dom_sf"/>
</dbReference>
<sequence length="760" mass="85238">MSTSEPQASKVRLEIRGREPETEISVIDSSFRTLECQMDHLVTELPPGLYKIRFRVGPFLQELHQALEPGSQGVLVEAPWMRFDSPAPLANTRLTHEYHEEAAEKLSRSDRVHVQLGAGSRLFVFTRDWELKGEGHPANGLSLHDVEGRLLVEFWRAGEQGGAGLDAWAACHLELKPGSYRLRVDAGPEGVFEQIIVTCAGWQTQVFLLRTRYGVHDDAPWRPDLSNASILMEHASQDRGFQAWDERLRLAELARLSLGGRQPYLLQKHLGELLKGKFENPMLGLYAAHALLENRTSAPASVDSHRPLLHEVVSNLQGLIPGHPDVEALRLWLELVSPETLSGRYASPPMLRGSWSIIVEKTGTHPALIPADSLAARISRNVWGSSPWLIWQLENAPAPHRVATPFMLEMLGSPAGEASPLESLELLSFLSADSALSMEPERGAEWDEVEESLLELLRRKSSRGALRGASPDTRSLLASLETLTLPQLVRHLELPSSTVEAAVSKLREKLREQHKARVLRARMGPPRPSQPQKSLGLAEGLHVCIDRSEGQPRDALARRSWMKSRGWAPGRVLRVGFLDGDPVLQERVRHVASLWTQEADVRFRFEKTAEAEIRISFRERGSWSFVGTDCLRVPRSQPTMNFGWLTLASPDPEVSAVVLHEFGHALGCLHEHHTPPGGIAWNKQAIYACFQGAPTFWTREEVDRHFFGLYEQDLTVHDQSDTRSIMLNPIPPEFTLNGFHVGFNTRLSERDKAFIRQLYP</sequence>
<name>A0ABX9JPV9_9BACT</name>
<protein>
    <recommendedName>
        <fullName evidence="3">Peptidase metallopeptidase domain-containing protein</fullName>
    </recommendedName>
</protein>
<accession>A0ABX9JPV9</accession>
<dbReference type="EMBL" id="QUMU01000015">
    <property type="protein sequence ID" value="REG24035.1"/>
    <property type="molecule type" value="Genomic_DNA"/>
</dbReference>
<dbReference type="RefSeq" id="WP_082175338.1">
    <property type="nucleotide sequence ID" value="NZ_CP011509.1"/>
</dbReference>
<keyword evidence="2" id="KW-1185">Reference proteome</keyword>
<gene>
    <name evidence="1" type="ORF">ATI61_11574</name>
</gene>